<dbReference type="Proteomes" id="UP000751518">
    <property type="component" value="Unassembled WGS sequence"/>
</dbReference>
<name>A0A955RRS6_UNCKA</name>
<keyword evidence="1" id="KW-0472">Membrane</keyword>
<feature type="transmembrane region" description="Helical" evidence="1">
    <location>
        <begin position="72"/>
        <end position="97"/>
    </location>
</feature>
<evidence type="ECO:0000313" key="3">
    <source>
        <dbReference type="Proteomes" id="UP000751518"/>
    </source>
</evidence>
<feature type="transmembrane region" description="Helical" evidence="1">
    <location>
        <begin position="46"/>
        <end position="66"/>
    </location>
</feature>
<reference evidence="2" key="1">
    <citation type="submission" date="2020-04" db="EMBL/GenBank/DDBJ databases">
        <authorList>
            <person name="Zhang T."/>
        </authorList>
    </citation>
    <scope>NUCLEOTIDE SEQUENCE</scope>
    <source>
        <strain evidence="2">HKST-UBA03</strain>
    </source>
</reference>
<evidence type="ECO:0000256" key="1">
    <source>
        <dbReference type="SAM" id="Phobius"/>
    </source>
</evidence>
<organism evidence="2 3">
    <name type="scientific">candidate division WWE3 bacterium</name>
    <dbReference type="NCBI Taxonomy" id="2053526"/>
    <lineage>
        <taxon>Bacteria</taxon>
        <taxon>Katanobacteria</taxon>
    </lineage>
</organism>
<keyword evidence="1" id="KW-1133">Transmembrane helix</keyword>
<dbReference type="AlphaFoldDB" id="A0A955RRS6"/>
<dbReference type="EMBL" id="JAGQKZ010000008">
    <property type="protein sequence ID" value="MCA9391858.1"/>
    <property type="molecule type" value="Genomic_DNA"/>
</dbReference>
<protein>
    <submittedName>
        <fullName evidence="2">Uncharacterized protein</fullName>
    </submittedName>
</protein>
<keyword evidence="1" id="KW-0812">Transmembrane</keyword>
<gene>
    <name evidence="2" type="ORF">KC614_01470</name>
</gene>
<comment type="caution">
    <text evidence="2">The sequence shown here is derived from an EMBL/GenBank/DDBJ whole genome shotgun (WGS) entry which is preliminary data.</text>
</comment>
<sequence>MTESTTPPPSAGKTILGALTPIFFVVVALILAASYGLVADLMGNHLYAMMVYVGVVIALLAVMMAVKQPVWAWVAFGVVFFGVLFWSNPNLVGLVVFDLKTSLAQLVVA</sequence>
<proteinExistence type="predicted"/>
<feature type="non-terminal residue" evidence="2">
    <location>
        <position position="109"/>
    </location>
</feature>
<reference evidence="2" key="2">
    <citation type="journal article" date="2021" name="Microbiome">
        <title>Successional dynamics and alternative stable states in a saline activated sludge microbial community over 9 years.</title>
        <authorList>
            <person name="Wang Y."/>
            <person name="Ye J."/>
            <person name="Ju F."/>
            <person name="Liu L."/>
            <person name="Boyd J.A."/>
            <person name="Deng Y."/>
            <person name="Parks D.H."/>
            <person name="Jiang X."/>
            <person name="Yin X."/>
            <person name="Woodcroft B.J."/>
            <person name="Tyson G.W."/>
            <person name="Hugenholtz P."/>
            <person name="Polz M.F."/>
            <person name="Zhang T."/>
        </authorList>
    </citation>
    <scope>NUCLEOTIDE SEQUENCE</scope>
    <source>
        <strain evidence="2">HKST-UBA03</strain>
    </source>
</reference>
<evidence type="ECO:0000313" key="2">
    <source>
        <dbReference type="EMBL" id="MCA9391858.1"/>
    </source>
</evidence>
<accession>A0A955RRS6</accession>
<feature type="transmembrane region" description="Helical" evidence="1">
    <location>
        <begin position="15"/>
        <end position="39"/>
    </location>
</feature>